<dbReference type="EMBL" id="BDEQ01000001">
    <property type="protein sequence ID" value="GAT91659.1"/>
    <property type="molecule type" value="Genomic_DNA"/>
</dbReference>
<feature type="transmembrane region" description="Helical" evidence="5">
    <location>
        <begin position="359"/>
        <end position="381"/>
    </location>
</feature>
<accession>A0A5K1VUR2</accession>
<feature type="transmembrane region" description="Helical" evidence="5">
    <location>
        <begin position="279"/>
        <end position="299"/>
    </location>
</feature>
<dbReference type="InterPro" id="IPR047843">
    <property type="entry name" value="WLS-like_TM"/>
</dbReference>
<dbReference type="AlphaFoldDB" id="A0A5K1VUR2"/>
<evidence type="ECO:0000256" key="4">
    <source>
        <dbReference type="ARBA" id="ARBA00023136"/>
    </source>
</evidence>
<evidence type="ECO:0000259" key="6">
    <source>
        <dbReference type="Pfam" id="PF06664"/>
    </source>
</evidence>
<dbReference type="Proteomes" id="UP000078387">
    <property type="component" value="Unassembled WGS sequence"/>
</dbReference>
<sequence length="436" mass="50456">MESEIQLAHFRKIHYIVMTIFLILFFLFTIILGIFGPSEYSLKTQSGFKSVEGDGFQFTLPVLNKNELELKVMYQQKININNNYNMTIYEKKSQAIEVNFIDKDDKINETKIFNFTCTYRKDIICGRVEIIEQKVYRKGKGIISLKLIDNEPQDGIKVLGNLNVFTSTDRYTQINILYSLIVFSISVIIFIVYVIIELRYLQKKGRFNGLQLMNGLLVFAVVGHTFPWNAVAYSIQWIGVFALSKASYSVFNVVFICYLFFMLDSFMKQNGTSSKKVVWITRVLLLSIFVVCRLTNTTLHAVCSVQNVLIPKNTLHSTSIFFDVIEGLLYFFLYSWALYHLAMTYNKVTIPIIQKQLNYFAACTALFLLVLIFLLFFSGIISEETTFATYFENGSMVVYLISMLCAFLPSLSPVKNEWSIFYNEMDDDQPLYDEED</sequence>
<dbReference type="GO" id="GO:0016020">
    <property type="term" value="C:membrane"/>
    <property type="evidence" value="ECO:0007669"/>
    <property type="project" value="UniProtKB-SubCell"/>
</dbReference>
<keyword evidence="2 5" id="KW-0812">Transmembrane</keyword>
<feature type="transmembrane region" description="Helical" evidence="5">
    <location>
        <begin position="176"/>
        <end position="196"/>
    </location>
</feature>
<dbReference type="VEuPathDB" id="AmoebaDB:EHI7A_027760"/>
<dbReference type="PANTHER" id="PTHR31918">
    <property type="entry name" value="TRANSMEMBRANE PROTEIN 181"/>
    <property type="match status" value="1"/>
</dbReference>
<feature type="transmembrane region" description="Helical" evidence="5">
    <location>
        <begin position="12"/>
        <end position="35"/>
    </location>
</feature>
<evidence type="ECO:0000256" key="2">
    <source>
        <dbReference type="ARBA" id="ARBA00022692"/>
    </source>
</evidence>
<dbReference type="VEuPathDB" id="AmoebaDB:EHI_148210"/>
<gene>
    <name evidence="7" type="ORF">CL6EHI_148210</name>
</gene>
<keyword evidence="4 5" id="KW-0472">Membrane</keyword>
<reference evidence="7 8" key="1">
    <citation type="submission" date="2016-05" db="EMBL/GenBank/DDBJ databases">
        <title>First whole genome sequencing of Entamoeba histolytica HM1:IMSS-clone-6.</title>
        <authorList>
            <person name="Mukherjee Avik.K."/>
            <person name="Izumyama S."/>
            <person name="Nakada-Tsukui K."/>
            <person name="Nozaki T."/>
        </authorList>
    </citation>
    <scope>NUCLEOTIDE SEQUENCE [LARGE SCALE GENOMIC DNA]</scope>
    <source>
        <strain evidence="7 8">HM1:IMSS clone 6</strain>
    </source>
</reference>
<evidence type="ECO:0000256" key="1">
    <source>
        <dbReference type="ARBA" id="ARBA00004141"/>
    </source>
</evidence>
<dbReference type="GO" id="GO:0015643">
    <property type="term" value="F:toxic substance binding"/>
    <property type="evidence" value="ECO:0007669"/>
    <property type="project" value="InterPro"/>
</dbReference>
<dbReference type="VEuPathDB" id="AmoebaDB:KM1_059100"/>
<evidence type="ECO:0000313" key="7">
    <source>
        <dbReference type="EMBL" id="GAT91659.1"/>
    </source>
</evidence>
<comment type="caution">
    <text evidence="7">The sequence shown here is derived from an EMBL/GenBank/DDBJ whole genome shotgun (WGS) entry which is preliminary data.</text>
</comment>
<dbReference type="PANTHER" id="PTHR31918:SF1">
    <property type="entry name" value="TRANSMEMBRANE PROTEIN 181"/>
    <property type="match status" value="1"/>
</dbReference>
<dbReference type="VEuPathDB" id="AmoebaDB:EHI8A_029790"/>
<feature type="domain" description="Wntless-like transmembrane" evidence="6">
    <location>
        <begin position="169"/>
        <end position="407"/>
    </location>
</feature>
<feature type="transmembrane region" description="Helical" evidence="5">
    <location>
        <begin position="208"/>
        <end position="226"/>
    </location>
</feature>
<dbReference type="Pfam" id="PF06664">
    <property type="entry name" value="WLS-like_TM"/>
    <property type="match status" value="1"/>
</dbReference>
<evidence type="ECO:0000313" key="8">
    <source>
        <dbReference type="Proteomes" id="UP000078387"/>
    </source>
</evidence>
<organism evidence="7 8">
    <name type="scientific">Entamoeba histolytica</name>
    <dbReference type="NCBI Taxonomy" id="5759"/>
    <lineage>
        <taxon>Eukaryota</taxon>
        <taxon>Amoebozoa</taxon>
        <taxon>Evosea</taxon>
        <taxon>Archamoebae</taxon>
        <taxon>Mastigamoebida</taxon>
        <taxon>Entamoebidae</taxon>
        <taxon>Entamoeba</taxon>
    </lineage>
</organism>
<dbReference type="VEuPathDB" id="AmoebaDB:EHI5A_051350"/>
<feature type="transmembrane region" description="Helical" evidence="5">
    <location>
        <begin position="246"/>
        <end position="267"/>
    </location>
</feature>
<feature type="transmembrane region" description="Helical" evidence="5">
    <location>
        <begin position="319"/>
        <end position="339"/>
    </location>
</feature>
<dbReference type="OMA" id="NETHEYK"/>
<name>A0A5K1VUR2_ENTHI</name>
<proteinExistence type="predicted"/>
<evidence type="ECO:0000256" key="5">
    <source>
        <dbReference type="SAM" id="Phobius"/>
    </source>
</evidence>
<feature type="transmembrane region" description="Helical" evidence="5">
    <location>
        <begin position="387"/>
        <end position="408"/>
    </location>
</feature>
<dbReference type="InterPro" id="IPR040416">
    <property type="entry name" value="TMEM181"/>
</dbReference>
<keyword evidence="3 5" id="KW-1133">Transmembrane helix</keyword>
<protein>
    <recommendedName>
        <fullName evidence="6">Wntless-like transmembrane domain-containing protein</fullName>
    </recommendedName>
</protein>
<comment type="subcellular location">
    <subcellularLocation>
        <location evidence="1">Membrane</location>
        <topology evidence="1">Multi-pass membrane protein</topology>
    </subcellularLocation>
</comment>
<evidence type="ECO:0000256" key="3">
    <source>
        <dbReference type="ARBA" id="ARBA00022989"/>
    </source>
</evidence>